<dbReference type="EMBL" id="BNDS01000011">
    <property type="protein sequence ID" value="GHH99208.1"/>
    <property type="molecule type" value="Genomic_DNA"/>
</dbReference>
<dbReference type="Proteomes" id="UP000637074">
    <property type="component" value="Unassembled WGS sequence"/>
</dbReference>
<proteinExistence type="inferred from homology"/>
<evidence type="ECO:0000313" key="8">
    <source>
        <dbReference type="EMBL" id="GHH99208.1"/>
    </source>
</evidence>
<reference evidence="8 9" key="1">
    <citation type="journal article" date="2022" name="Int. J. Syst. Evol. Microbiol.">
        <title>Neobacillus kokaensis sp. nov., isolated from soil.</title>
        <authorList>
            <person name="Yuki K."/>
            <person name="Matsubara H."/>
            <person name="Yamaguchi S."/>
        </authorList>
    </citation>
    <scope>NUCLEOTIDE SEQUENCE [LARGE SCALE GENOMIC DNA]</scope>
    <source>
        <strain evidence="8 9">LOB 377</strain>
    </source>
</reference>
<feature type="chain" id="PRO_5046814577" evidence="6">
    <location>
        <begin position="27"/>
        <end position="389"/>
    </location>
</feature>
<evidence type="ECO:0000256" key="1">
    <source>
        <dbReference type="ARBA" id="ARBA00010062"/>
    </source>
</evidence>
<dbReference type="Pfam" id="PF13458">
    <property type="entry name" value="Peripla_BP_6"/>
    <property type="match status" value="1"/>
</dbReference>
<evidence type="ECO:0000259" key="7">
    <source>
        <dbReference type="Pfam" id="PF13458"/>
    </source>
</evidence>
<dbReference type="PRINTS" id="PR00337">
    <property type="entry name" value="LEUILEVALBP"/>
</dbReference>
<evidence type="ECO:0000256" key="3">
    <source>
        <dbReference type="ARBA" id="ARBA00022729"/>
    </source>
</evidence>
<comment type="caution">
    <text evidence="8">The sequence shown here is derived from an EMBL/GenBank/DDBJ whole genome shotgun (WGS) entry which is preliminary data.</text>
</comment>
<dbReference type="InterPro" id="IPR051010">
    <property type="entry name" value="BCAA_transport"/>
</dbReference>
<feature type="region of interest" description="Disordered" evidence="5">
    <location>
        <begin position="28"/>
        <end position="47"/>
    </location>
</feature>
<comment type="similarity">
    <text evidence="1">Belongs to the leucine-binding protein family.</text>
</comment>
<keyword evidence="9" id="KW-1185">Reference proteome</keyword>
<gene>
    <name evidence="8" type="ORF">AM1BK_27510</name>
</gene>
<feature type="signal peptide" evidence="6">
    <location>
        <begin position="1"/>
        <end position="26"/>
    </location>
</feature>
<dbReference type="InterPro" id="IPR000709">
    <property type="entry name" value="Leu_Ile_Val-bd"/>
</dbReference>
<keyword evidence="3 6" id="KW-0732">Signal</keyword>
<protein>
    <submittedName>
        <fullName evidence="8">Branched-chain amino acid ABC transporter substrate-binding protein</fullName>
    </submittedName>
</protein>
<evidence type="ECO:0000256" key="6">
    <source>
        <dbReference type="SAM" id="SignalP"/>
    </source>
</evidence>
<dbReference type="PANTHER" id="PTHR30483">
    <property type="entry name" value="LEUCINE-SPECIFIC-BINDING PROTEIN"/>
    <property type="match status" value="1"/>
</dbReference>
<feature type="compositionally biased region" description="Low complexity" evidence="5">
    <location>
        <begin position="28"/>
        <end position="46"/>
    </location>
</feature>
<sequence length="389" mass="41631">MGQSVNVFVKKTVLFMILAVLLAGCSATKSSSGNGSSKSESGDSIKVGLQAPMTGDNAQYGQDMKNGVELAFKKINSEGGINGKKLKLIVGDDKATPTEAVAVVNKMIMNDGVKAIIGGYNSSPTLAAQDVSGPAQVLHLNMGASPDLSKTGNKYLFRVILTGSVYVPAVMKYMSEEKKVKKIAALFENTDYGITMYEAAKTSAKDLGLEFAATEKYNPGDKNFSAQLSKIKALNPDAVMVVGLYNEVALIEQQAKQAGLKVQFFSPDDSMYSKQLITLGGEAVENHIFASMIDLNADTEEMKEFKKLAEENNIPAQANSAIAYDAAMALAKALEEGKADAEKSRDALANIDYKGITGPIRFDKNGDRANTPMIMQVQKGDFVVIKQSE</sequence>
<dbReference type="CDD" id="cd06349">
    <property type="entry name" value="PBP1_ABC_HAAT-like"/>
    <property type="match status" value="1"/>
</dbReference>
<evidence type="ECO:0000256" key="2">
    <source>
        <dbReference type="ARBA" id="ARBA00022448"/>
    </source>
</evidence>
<keyword evidence="2" id="KW-0813">Transport</keyword>
<dbReference type="InterPro" id="IPR028081">
    <property type="entry name" value="Leu-bd"/>
</dbReference>
<keyword evidence="4" id="KW-0029">Amino-acid transport</keyword>
<dbReference type="InterPro" id="IPR028082">
    <property type="entry name" value="Peripla_BP_I"/>
</dbReference>
<evidence type="ECO:0000313" key="9">
    <source>
        <dbReference type="Proteomes" id="UP000637074"/>
    </source>
</evidence>
<accession>A0ABQ3N5D6</accession>
<feature type="domain" description="Leucine-binding protein" evidence="7">
    <location>
        <begin position="44"/>
        <end position="378"/>
    </location>
</feature>
<evidence type="ECO:0000256" key="5">
    <source>
        <dbReference type="SAM" id="MobiDB-lite"/>
    </source>
</evidence>
<name>A0ABQ3N5D6_9BACI</name>
<dbReference type="Gene3D" id="3.40.50.2300">
    <property type="match status" value="2"/>
</dbReference>
<organism evidence="8 9">
    <name type="scientific">Neobacillus kokaensis</name>
    <dbReference type="NCBI Taxonomy" id="2759023"/>
    <lineage>
        <taxon>Bacteria</taxon>
        <taxon>Bacillati</taxon>
        <taxon>Bacillota</taxon>
        <taxon>Bacilli</taxon>
        <taxon>Bacillales</taxon>
        <taxon>Bacillaceae</taxon>
        <taxon>Neobacillus</taxon>
    </lineage>
</organism>
<evidence type="ECO:0000256" key="4">
    <source>
        <dbReference type="ARBA" id="ARBA00022970"/>
    </source>
</evidence>
<dbReference type="PANTHER" id="PTHR30483:SF6">
    <property type="entry name" value="PERIPLASMIC BINDING PROTEIN OF ABC TRANSPORTER FOR NATURAL AMINO ACIDS"/>
    <property type="match status" value="1"/>
</dbReference>
<dbReference type="SUPFAM" id="SSF53822">
    <property type="entry name" value="Periplasmic binding protein-like I"/>
    <property type="match status" value="1"/>
</dbReference>